<name>A0A3E4SZJ0_PHOVU</name>
<evidence type="ECO:0008006" key="3">
    <source>
        <dbReference type="Google" id="ProtNLM"/>
    </source>
</evidence>
<evidence type="ECO:0000313" key="2">
    <source>
        <dbReference type="Proteomes" id="UP000261278"/>
    </source>
</evidence>
<dbReference type="RefSeq" id="WP_117678310.1">
    <property type="nucleotide sequence ID" value="NZ_JAKKXL010000005.1"/>
</dbReference>
<proteinExistence type="predicted"/>
<accession>A0A3E4SZJ0</accession>
<dbReference type="Proteomes" id="UP000261278">
    <property type="component" value="Unassembled WGS sequence"/>
</dbReference>
<dbReference type="SUPFAM" id="SSF53448">
    <property type="entry name" value="Nucleotide-diphospho-sugar transferases"/>
    <property type="match status" value="1"/>
</dbReference>
<dbReference type="GO" id="GO:0016757">
    <property type="term" value="F:glycosyltransferase activity"/>
    <property type="evidence" value="ECO:0007669"/>
    <property type="project" value="InterPro"/>
</dbReference>
<reference evidence="1 2" key="1">
    <citation type="submission" date="2018-08" db="EMBL/GenBank/DDBJ databases">
        <title>A genome reference for cultivated species of the human gut microbiota.</title>
        <authorList>
            <person name="Zou Y."/>
            <person name="Xue W."/>
            <person name="Luo G."/>
        </authorList>
    </citation>
    <scope>NUCLEOTIDE SEQUENCE [LARGE SCALE GENOMIC DNA]</scope>
    <source>
        <strain evidence="1 2">TF05-18</strain>
    </source>
</reference>
<comment type="caution">
    <text evidence="1">The sequence shown here is derived from an EMBL/GenBank/DDBJ whole genome shotgun (WGS) entry which is preliminary data.</text>
</comment>
<organism evidence="1 2">
    <name type="scientific">Phocaeicola vulgatus</name>
    <name type="common">Bacteroides vulgatus</name>
    <dbReference type="NCBI Taxonomy" id="821"/>
    <lineage>
        <taxon>Bacteria</taxon>
        <taxon>Pseudomonadati</taxon>
        <taxon>Bacteroidota</taxon>
        <taxon>Bacteroidia</taxon>
        <taxon>Bacteroidales</taxon>
        <taxon>Bacteroidaceae</taxon>
        <taxon>Phocaeicola</taxon>
    </lineage>
</organism>
<dbReference type="Pfam" id="PF01501">
    <property type="entry name" value="Glyco_transf_8"/>
    <property type="match status" value="1"/>
</dbReference>
<dbReference type="AlphaFoldDB" id="A0A3E4SZJ0"/>
<sequence length="328" mass="38432">MKIKFVYVLVCGEDDLYTEQMWASIYSLRRYNADARIEILVDSDTYNYLLVNYNFIFNFVDNIISFEVPHDFSFAAKSRYLKTSIRNIIDGDFVFLDTDTIVCSDLSKLDQYAPDILCVNDLHVDFLRNPYYQINVKLINQVFKTDISNAVNYFNSGVMLVKDNTLTRTFYKSWHENWIQGYTQFALKTDQQSLLKTDADFGFIIKPLDGIYNCQIVMSVKYLTQAKIMHFFNNLTLDKDKKLSPFLNGELFKKMKEQKHMSKDIEDEIVNCKSSFNSISPIIGYKEFQFLCSPIGQSMLSLINKKQRWNIVFSFLAYIFNCINKISK</sequence>
<dbReference type="Gene3D" id="3.90.550.10">
    <property type="entry name" value="Spore Coat Polysaccharide Biosynthesis Protein SpsA, Chain A"/>
    <property type="match status" value="1"/>
</dbReference>
<evidence type="ECO:0000313" key="1">
    <source>
        <dbReference type="EMBL" id="RGL84206.1"/>
    </source>
</evidence>
<dbReference type="EMBL" id="QSSN01000019">
    <property type="protein sequence ID" value="RGL84206.1"/>
    <property type="molecule type" value="Genomic_DNA"/>
</dbReference>
<dbReference type="InterPro" id="IPR029044">
    <property type="entry name" value="Nucleotide-diphossugar_trans"/>
</dbReference>
<protein>
    <recommendedName>
        <fullName evidence="3">Glycosyl transferase</fullName>
    </recommendedName>
</protein>
<dbReference type="InterPro" id="IPR002495">
    <property type="entry name" value="Glyco_trans_8"/>
</dbReference>
<gene>
    <name evidence="1" type="ORF">DXC44_15080</name>
</gene>